<dbReference type="SFLD" id="SFLDG01132">
    <property type="entry name" value="C1.5.3:_5'-Nucleotidase_Like"/>
    <property type="match status" value="1"/>
</dbReference>
<dbReference type="EMBL" id="JH226136">
    <property type="protein sequence ID" value="EHY60790.1"/>
    <property type="molecule type" value="Genomic_DNA"/>
</dbReference>
<dbReference type="PANTHER" id="PTHR47438:SF1">
    <property type="entry name" value="PHOSPHATE METABOLISM PROTEIN 8-RELATED"/>
    <property type="match status" value="1"/>
</dbReference>
<dbReference type="OMA" id="YPHHVNL"/>
<dbReference type="SFLD" id="SFLDG01129">
    <property type="entry name" value="C1.5:_HAD__Beta-PGM__Phosphata"/>
    <property type="match status" value="1"/>
</dbReference>
<dbReference type="InterPro" id="IPR023214">
    <property type="entry name" value="HAD_sf"/>
</dbReference>
<dbReference type="Pfam" id="PF00702">
    <property type="entry name" value="Hydrolase"/>
    <property type="match status" value="1"/>
</dbReference>
<dbReference type="VEuPathDB" id="FungiDB:HMPREF1120_08734"/>
<dbReference type="eggNOG" id="KOG3109">
    <property type="taxonomic scope" value="Eukaryota"/>
</dbReference>
<dbReference type="InterPro" id="IPR052791">
    <property type="entry name" value="SSM1_domain"/>
</dbReference>
<evidence type="ECO:0000313" key="2">
    <source>
        <dbReference type="Proteomes" id="UP000007304"/>
    </source>
</evidence>
<gene>
    <name evidence="1" type="ORF">HMPREF1120_08734</name>
</gene>
<accession>H6C9X9</accession>
<dbReference type="GO" id="GO:0008252">
    <property type="term" value="F:nucleotidase activity"/>
    <property type="evidence" value="ECO:0007669"/>
    <property type="project" value="TreeGrafter"/>
</dbReference>
<proteinExistence type="predicted"/>
<dbReference type="PANTHER" id="PTHR47438">
    <property type="entry name" value="PHOSPHATE METABOLISM PROTEIN 8-RELATED"/>
    <property type="match status" value="1"/>
</dbReference>
<dbReference type="InterPro" id="IPR006439">
    <property type="entry name" value="HAD-SF_hydro_IA"/>
</dbReference>
<dbReference type="RefSeq" id="XP_009161251.1">
    <property type="nucleotide sequence ID" value="XM_009163003.1"/>
</dbReference>
<dbReference type="InParanoid" id="H6C9X9"/>
<evidence type="ECO:0000313" key="1">
    <source>
        <dbReference type="EMBL" id="EHY60790.1"/>
    </source>
</evidence>
<name>H6C9X9_EXODN</name>
<sequence>MSRLYNKAAVSRIVQSIGNCSHRYDRCQWLTLIDGPVAFRSAAIRLTCSFSSMGSVESLSPDKRAVFFFDIDNCLYAKSRNVHDYMERLINEYFVKHLDLSAEDAERLSQQYHKDYGLAIEGLVRHHKIDAMDFNRKVDDALPLDELLSPDPEIRQILETFDKSKVKMWLLTNAHITHGRRVVKLLEIEDLFEGITYCDYSAERLVPKPHPEMYAKAEREAGATQDTAIYYVDDAYSNCQAAYARGWANTVHLVEPGVPDPPVKACKYQISHLRELLGLFPELLKKKEIAP</sequence>
<dbReference type="FunCoup" id="H6C9X9">
    <property type="interactions" value="545"/>
</dbReference>
<dbReference type="STRING" id="858893.H6C9X9"/>
<dbReference type="AlphaFoldDB" id="H6C9X9"/>
<dbReference type="NCBIfam" id="TIGR01509">
    <property type="entry name" value="HAD-SF-IA-v3"/>
    <property type="match status" value="1"/>
</dbReference>
<dbReference type="HOGENOM" id="CLU_059493_0_0_1"/>
<dbReference type="Gene3D" id="3.40.50.1000">
    <property type="entry name" value="HAD superfamily/HAD-like"/>
    <property type="match status" value="1"/>
</dbReference>
<evidence type="ECO:0008006" key="3">
    <source>
        <dbReference type="Google" id="ProtNLM"/>
    </source>
</evidence>
<dbReference type="GeneID" id="20313373"/>
<protein>
    <recommendedName>
        <fullName evidence="3">Pyrimidine 5'-nucleotidase</fullName>
    </recommendedName>
</protein>
<dbReference type="InterPro" id="IPR036412">
    <property type="entry name" value="HAD-like_sf"/>
</dbReference>
<dbReference type="NCBIfam" id="TIGR01993">
    <property type="entry name" value="Pyr-5-nucltdase"/>
    <property type="match status" value="1"/>
</dbReference>
<dbReference type="SUPFAM" id="SSF56784">
    <property type="entry name" value="HAD-like"/>
    <property type="match status" value="1"/>
</dbReference>
<reference evidence="1" key="1">
    <citation type="submission" date="2011-07" db="EMBL/GenBank/DDBJ databases">
        <title>The Genome Sequence of Exophiala (Wangiella) dermatitidis NIH/UT8656.</title>
        <authorList>
            <consortium name="The Broad Institute Genome Sequencing Platform"/>
            <person name="Cuomo C."/>
            <person name="Wang Z."/>
            <person name="Hunicke-Smith S."/>
            <person name="Szanislo P.J."/>
            <person name="Earl A."/>
            <person name="Young S.K."/>
            <person name="Zeng Q."/>
            <person name="Gargeya S."/>
            <person name="Fitzgerald M."/>
            <person name="Haas B."/>
            <person name="Abouelleil A."/>
            <person name="Alvarado L."/>
            <person name="Arachchi H.M."/>
            <person name="Berlin A."/>
            <person name="Brown A."/>
            <person name="Chapman S.B."/>
            <person name="Chen Z."/>
            <person name="Dunbar C."/>
            <person name="Freedman E."/>
            <person name="Gearin G."/>
            <person name="Gellesch M."/>
            <person name="Goldberg J."/>
            <person name="Griggs A."/>
            <person name="Gujja S."/>
            <person name="Heiman D."/>
            <person name="Howarth C."/>
            <person name="Larson L."/>
            <person name="Lui A."/>
            <person name="MacDonald P.J.P."/>
            <person name="Montmayeur A."/>
            <person name="Murphy C."/>
            <person name="Neiman D."/>
            <person name="Pearson M."/>
            <person name="Priest M."/>
            <person name="Roberts A."/>
            <person name="Saif S."/>
            <person name="Shea T."/>
            <person name="Shenoy N."/>
            <person name="Sisk P."/>
            <person name="Stolte C."/>
            <person name="Sykes S."/>
            <person name="Wortman J."/>
            <person name="Nusbaum C."/>
            <person name="Birren B."/>
        </authorList>
    </citation>
    <scope>NUCLEOTIDE SEQUENCE</scope>
    <source>
        <strain evidence="1">NIH/UT8656</strain>
    </source>
</reference>
<dbReference type="InterPro" id="IPR010237">
    <property type="entry name" value="Pyr-5-nucltdase"/>
</dbReference>
<keyword evidence="2" id="KW-1185">Reference proteome</keyword>
<organism evidence="1 2">
    <name type="scientific">Exophiala dermatitidis (strain ATCC 34100 / CBS 525.76 / NIH/UT8656)</name>
    <name type="common">Black yeast</name>
    <name type="synonym">Wangiella dermatitidis</name>
    <dbReference type="NCBI Taxonomy" id="858893"/>
    <lineage>
        <taxon>Eukaryota</taxon>
        <taxon>Fungi</taxon>
        <taxon>Dikarya</taxon>
        <taxon>Ascomycota</taxon>
        <taxon>Pezizomycotina</taxon>
        <taxon>Eurotiomycetes</taxon>
        <taxon>Chaetothyriomycetidae</taxon>
        <taxon>Chaetothyriales</taxon>
        <taxon>Herpotrichiellaceae</taxon>
        <taxon>Exophiala</taxon>
    </lineage>
</organism>
<dbReference type="OrthoDB" id="1065058at2759"/>
<dbReference type="SFLD" id="SFLDS00003">
    <property type="entry name" value="Haloacid_Dehalogenase"/>
    <property type="match status" value="1"/>
</dbReference>
<dbReference type="GO" id="GO:0009166">
    <property type="term" value="P:nucleotide catabolic process"/>
    <property type="evidence" value="ECO:0007669"/>
    <property type="project" value="TreeGrafter"/>
</dbReference>
<dbReference type="Proteomes" id="UP000007304">
    <property type="component" value="Unassembled WGS sequence"/>
</dbReference>
<dbReference type="GO" id="GO:0006206">
    <property type="term" value="P:pyrimidine nucleobase metabolic process"/>
    <property type="evidence" value="ECO:0007669"/>
    <property type="project" value="TreeGrafter"/>
</dbReference>
<dbReference type="Gene3D" id="1.10.150.450">
    <property type="match status" value="1"/>
</dbReference>